<evidence type="ECO:0000256" key="2">
    <source>
        <dbReference type="ARBA" id="ARBA00022676"/>
    </source>
</evidence>
<dbReference type="InterPro" id="IPR001173">
    <property type="entry name" value="Glyco_trans_2-like"/>
</dbReference>
<dbReference type="Gene3D" id="3.90.550.10">
    <property type="entry name" value="Spore Coat Polysaccharide Biosynthesis Protein SpsA, Chain A"/>
    <property type="match status" value="1"/>
</dbReference>
<protein>
    <submittedName>
        <fullName evidence="6">GT2 family glycosyltransferase</fullName>
    </submittedName>
</protein>
<dbReference type="GO" id="GO:0016757">
    <property type="term" value="F:glycosyltransferase activity"/>
    <property type="evidence" value="ECO:0007669"/>
    <property type="project" value="UniProtKB-KW"/>
</dbReference>
<dbReference type="PANTHER" id="PTHR43179">
    <property type="entry name" value="RHAMNOSYLTRANSFERASE WBBL"/>
    <property type="match status" value="1"/>
</dbReference>
<accession>A0A4R8LJC9</accession>
<dbReference type="EMBL" id="SORE01000017">
    <property type="protein sequence ID" value="TDY43901.1"/>
    <property type="molecule type" value="Genomic_DNA"/>
</dbReference>
<dbReference type="RefSeq" id="WP_134194354.1">
    <property type="nucleotide sequence ID" value="NZ_JBHLUW010000016.1"/>
</dbReference>
<evidence type="ECO:0000313" key="7">
    <source>
        <dbReference type="Proteomes" id="UP000295509"/>
    </source>
</evidence>
<dbReference type="SUPFAM" id="SSF53448">
    <property type="entry name" value="Nucleotide-diphospho-sugar transferases"/>
    <property type="match status" value="1"/>
</dbReference>
<keyword evidence="3 6" id="KW-0808">Transferase</keyword>
<gene>
    <name evidence="6" type="ORF">BX592_117103</name>
</gene>
<dbReference type="Proteomes" id="UP000295509">
    <property type="component" value="Unassembled WGS sequence"/>
</dbReference>
<feature type="domain" description="Glycosyltransferase 2-like" evidence="5">
    <location>
        <begin position="7"/>
        <end position="128"/>
    </location>
</feature>
<dbReference type="PANTHER" id="PTHR43179:SF12">
    <property type="entry name" value="GALACTOFURANOSYLTRANSFERASE GLFT2"/>
    <property type="match status" value="1"/>
</dbReference>
<comment type="caution">
    <text evidence="6">The sequence shown here is derived from an EMBL/GenBank/DDBJ whole genome shotgun (WGS) entry which is preliminary data.</text>
</comment>
<dbReference type="InterPro" id="IPR029044">
    <property type="entry name" value="Nucleotide-diphossugar_trans"/>
</dbReference>
<dbReference type="AlphaFoldDB" id="A0A4R8LJC9"/>
<keyword evidence="2" id="KW-0328">Glycosyltransferase</keyword>
<name>A0A4R8LJC9_9BURK</name>
<reference evidence="6 7" key="1">
    <citation type="submission" date="2019-03" db="EMBL/GenBank/DDBJ databases">
        <title>Genomic Encyclopedia of Type Strains, Phase III (KMG-III): the genomes of soil and plant-associated and newly described type strains.</title>
        <authorList>
            <person name="Whitman W."/>
        </authorList>
    </citation>
    <scope>NUCLEOTIDE SEQUENCE [LARGE SCALE GENOMIC DNA]</scope>
    <source>
        <strain evidence="6 7">LMG 29544</strain>
    </source>
</reference>
<sequence length="316" mass="34873">MSDPRITVVVLTHNRIAQLIDTLMHLRALAEHPPIIVADNASSDGTATMIELLFPDVLLVRCGSNMGAAGRNRAVAFVQTPYVAFCDDDTWWTPGSLDHAVAVLDAYPRVGILNARIEVGERRDTDPVCASMQNSPLDSDGLPGPSLIGYMAGACVMRTSVFRSTRGYDPRFFIGGEEERVALDVLAAGHAIVYCAALGIAHHPSPMRDSALRRRLLARNAAWTAWQRLPPGEALRTTARAFNCFRREKRFWRDSIALLRGLAWAIRERRRVPDHVLESRDIVKRAALRNPAHVVAQQPGTNAASHRAHTPEIAEK</sequence>
<evidence type="ECO:0000313" key="6">
    <source>
        <dbReference type="EMBL" id="TDY43901.1"/>
    </source>
</evidence>
<organism evidence="6 7">
    <name type="scientific">Paraburkholderia rhizosphaerae</name>
    <dbReference type="NCBI Taxonomy" id="480658"/>
    <lineage>
        <taxon>Bacteria</taxon>
        <taxon>Pseudomonadati</taxon>
        <taxon>Pseudomonadota</taxon>
        <taxon>Betaproteobacteria</taxon>
        <taxon>Burkholderiales</taxon>
        <taxon>Burkholderiaceae</taxon>
        <taxon>Paraburkholderia</taxon>
    </lineage>
</organism>
<proteinExistence type="inferred from homology"/>
<evidence type="ECO:0000256" key="4">
    <source>
        <dbReference type="SAM" id="MobiDB-lite"/>
    </source>
</evidence>
<feature type="region of interest" description="Disordered" evidence="4">
    <location>
        <begin position="296"/>
        <end position="316"/>
    </location>
</feature>
<dbReference type="Pfam" id="PF00535">
    <property type="entry name" value="Glycos_transf_2"/>
    <property type="match status" value="1"/>
</dbReference>
<keyword evidence="7" id="KW-1185">Reference proteome</keyword>
<evidence type="ECO:0000256" key="3">
    <source>
        <dbReference type="ARBA" id="ARBA00022679"/>
    </source>
</evidence>
<dbReference type="OrthoDB" id="9787979at2"/>
<evidence type="ECO:0000259" key="5">
    <source>
        <dbReference type="Pfam" id="PF00535"/>
    </source>
</evidence>
<comment type="similarity">
    <text evidence="1">Belongs to the glycosyltransferase 2 family.</text>
</comment>
<evidence type="ECO:0000256" key="1">
    <source>
        <dbReference type="ARBA" id="ARBA00006739"/>
    </source>
</evidence>